<dbReference type="PANTHER" id="PTHR11058">
    <property type="entry name" value="NADH-UBIQUINONE OXIDOREDUCTASE CHAIN 3"/>
    <property type="match status" value="1"/>
</dbReference>
<dbReference type="EMBL" id="OK637290">
    <property type="protein sequence ID" value="UXN44119.1"/>
    <property type="molecule type" value="Genomic_DNA"/>
</dbReference>
<keyword evidence="5 9" id="KW-0812">Transmembrane</keyword>
<organism evidence="10">
    <name type="scientific">Spinibdella lignicola</name>
    <dbReference type="NCBI Taxonomy" id="2872682"/>
    <lineage>
        <taxon>Eukaryota</taxon>
        <taxon>Metazoa</taxon>
        <taxon>Ecdysozoa</taxon>
        <taxon>Arthropoda</taxon>
        <taxon>Chelicerata</taxon>
        <taxon>Arachnida</taxon>
        <taxon>Acari</taxon>
        <taxon>Acariformes</taxon>
        <taxon>Trombidiformes</taxon>
        <taxon>Prostigmata</taxon>
        <taxon>Eupodina</taxon>
        <taxon>Bdelloidea</taxon>
        <taxon>Bdellidae</taxon>
        <taxon>Spinibdella</taxon>
    </lineage>
</organism>
<evidence type="ECO:0000256" key="1">
    <source>
        <dbReference type="ARBA" id="ARBA00004370"/>
    </source>
</evidence>
<keyword evidence="9" id="KW-0520">NAD</keyword>
<evidence type="ECO:0000313" key="10">
    <source>
        <dbReference type="EMBL" id="UXN44119.1"/>
    </source>
</evidence>
<dbReference type="GO" id="GO:0008137">
    <property type="term" value="F:NADH dehydrogenase (ubiquinone) activity"/>
    <property type="evidence" value="ECO:0007669"/>
    <property type="project" value="UniProtKB-UniRule"/>
</dbReference>
<comment type="subcellular location">
    <subcellularLocation>
        <location evidence="1">Membrane</location>
    </subcellularLocation>
    <subcellularLocation>
        <location evidence="9">Mitochondrion membrane</location>
        <topology evidence="9">Multi-pass membrane protein</topology>
    </subcellularLocation>
</comment>
<dbReference type="GO" id="GO:0031966">
    <property type="term" value="C:mitochondrial membrane"/>
    <property type="evidence" value="ECO:0007669"/>
    <property type="project" value="UniProtKB-SubCell"/>
</dbReference>
<keyword evidence="9" id="KW-0249">Electron transport</keyword>
<comment type="catalytic activity">
    <reaction evidence="8 9">
        <text>a ubiquinone + NADH + 5 H(+)(in) = a ubiquinol + NAD(+) + 4 H(+)(out)</text>
        <dbReference type="Rhea" id="RHEA:29091"/>
        <dbReference type="Rhea" id="RHEA-COMP:9565"/>
        <dbReference type="Rhea" id="RHEA-COMP:9566"/>
        <dbReference type="ChEBI" id="CHEBI:15378"/>
        <dbReference type="ChEBI" id="CHEBI:16389"/>
        <dbReference type="ChEBI" id="CHEBI:17976"/>
        <dbReference type="ChEBI" id="CHEBI:57540"/>
        <dbReference type="ChEBI" id="CHEBI:57945"/>
        <dbReference type="EC" id="7.1.1.2"/>
    </reaction>
</comment>
<keyword evidence="9" id="KW-0830">Ubiquinone</keyword>
<keyword evidence="9" id="KW-1278">Translocase</keyword>
<feature type="transmembrane region" description="Helical" evidence="9">
    <location>
        <begin position="50"/>
        <end position="72"/>
    </location>
</feature>
<dbReference type="GO" id="GO:0030964">
    <property type="term" value="C:NADH dehydrogenase complex"/>
    <property type="evidence" value="ECO:0007669"/>
    <property type="project" value="TreeGrafter"/>
</dbReference>
<reference evidence="10" key="1">
    <citation type="submission" date="2021-10" db="EMBL/GenBank/DDBJ databases">
        <authorList>
            <person name="Fang Y."/>
            <person name="Sun E."/>
            <person name="Yang Q."/>
        </authorList>
    </citation>
    <scope>NUCLEOTIDE SEQUENCE</scope>
</reference>
<feature type="transmembrane region" description="Helical" evidence="9">
    <location>
        <begin position="6"/>
        <end position="24"/>
    </location>
</feature>
<name>A0A977S6I1_9ACAR</name>
<dbReference type="PANTHER" id="PTHR11058:SF9">
    <property type="entry name" value="NADH-UBIQUINONE OXIDOREDUCTASE CHAIN 3"/>
    <property type="match status" value="1"/>
</dbReference>
<accession>A0A977S6I1</accession>
<comment type="function">
    <text evidence="9">Core subunit of the mitochondrial membrane respiratory chain NADH dehydrogenase (Complex I) which catalyzes electron transfer from NADH through the respiratory chain, using ubiquinone as an electron acceptor. Essential for the catalytic activity of complex I.</text>
</comment>
<feature type="transmembrane region" description="Helical" evidence="9">
    <location>
        <begin position="84"/>
        <end position="103"/>
    </location>
</feature>
<evidence type="ECO:0000256" key="2">
    <source>
        <dbReference type="ARBA" id="ARBA00008472"/>
    </source>
</evidence>
<evidence type="ECO:0000256" key="3">
    <source>
        <dbReference type="ARBA" id="ARBA00021007"/>
    </source>
</evidence>
<keyword evidence="9" id="KW-0679">Respiratory chain</keyword>
<keyword evidence="9 10" id="KW-0496">Mitochondrion</keyword>
<dbReference type="AlphaFoldDB" id="A0A977S6I1"/>
<dbReference type="Gene3D" id="1.20.58.1610">
    <property type="entry name" value="NADH:ubiquinone/plastoquinone oxidoreductase, chain 3"/>
    <property type="match status" value="1"/>
</dbReference>
<comment type="similarity">
    <text evidence="2 9">Belongs to the complex I subunit 3 family.</text>
</comment>
<evidence type="ECO:0000256" key="4">
    <source>
        <dbReference type="ARBA" id="ARBA00022448"/>
    </source>
</evidence>
<evidence type="ECO:0000256" key="6">
    <source>
        <dbReference type="ARBA" id="ARBA00022989"/>
    </source>
</evidence>
<keyword evidence="6 9" id="KW-1133">Transmembrane helix</keyword>
<evidence type="ECO:0000256" key="9">
    <source>
        <dbReference type="RuleBase" id="RU003640"/>
    </source>
</evidence>
<dbReference type="EC" id="7.1.1.2" evidence="9"/>
<keyword evidence="7 9" id="KW-0472">Membrane</keyword>
<protein>
    <recommendedName>
        <fullName evidence="3 9">NADH-ubiquinone oxidoreductase chain 3</fullName>
        <ecNumber evidence="9">7.1.1.2</ecNumber>
    </recommendedName>
</protein>
<sequence>MMILYIYLIIIIMMIITLIILIHSNKWQMKKTPSTFECGFNTMIKSHQKFSIQFFFVCILFLIFDVEMILIIPSPIMNKKNNKSLFTFILIIMILTIGLMEEWKKGVLEWTK</sequence>
<keyword evidence="4 9" id="KW-0813">Transport</keyword>
<proteinExistence type="inferred from homology"/>
<dbReference type="RefSeq" id="YP_010516618.1">
    <property type="nucleotide sequence ID" value="NC_067576.1"/>
</dbReference>
<dbReference type="Pfam" id="PF00507">
    <property type="entry name" value="Oxidored_q4"/>
    <property type="match status" value="1"/>
</dbReference>
<dbReference type="CTD" id="4537"/>
<geneLocation type="mitochondrion" evidence="10"/>
<dbReference type="InterPro" id="IPR000440">
    <property type="entry name" value="NADH_UbQ/plastoQ_OxRdtase_su3"/>
</dbReference>
<evidence type="ECO:0000256" key="7">
    <source>
        <dbReference type="ARBA" id="ARBA00023136"/>
    </source>
</evidence>
<dbReference type="InterPro" id="IPR038430">
    <property type="entry name" value="NDAH_ubi_oxred_su3_sf"/>
</dbReference>
<evidence type="ECO:0000256" key="8">
    <source>
        <dbReference type="ARBA" id="ARBA00049551"/>
    </source>
</evidence>
<dbReference type="GeneID" id="76313198"/>
<gene>
    <name evidence="10" type="primary">ND3</name>
</gene>
<evidence type="ECO:0000256" key="5">
    <source>
        <dbReference type="ARBA" id="ARBA00022692"/>
    </source>
</evidence>